<dbReference type="PANTHER" id="PTHR31592:SF1">
    <property type="entry name" value="TRANSMEMBRANE PROTEIN 192"/>
    <property type="match status" value="1"/>
</dbReference>
<dbReference type="STRING" id="9541.ENSMFAP00000044049"/>
<dbReference type="GeneTree" id="ENSGT00390000013749"/>
<proteinExistence type="inferred from homology"/>
<dbReference type="GO" id="GO:0005770">
    <property type="term" value="C:late endosome"/>
    <property type="evidence" value="ECO:0007669"/>
    <property type="project" value="TreeGrafter"/>
</dbReference>
<dbReference type="KEGG" id="mcf:102129971"/>
<reference evidence="8" key="2">
    <citation type="submission" date="2025-08" db="UniProtKB">
        <authorList>
            <consortium name="Ensembl"/>
        </authorList>
    </citation>
    <scope>IDENTIFICATION</scope>
</reference>
<keyword evidence="4 7" id="KW-0812">Transmembrane</keyword>
<keyword evidence="6 7" id="KW-0472">Membrane</keyword>
<dbReference type="CTD" id="201931"/>
<dbReference type="Pfam" id="PF14802">
    <property type="entry name" value="TMEM192"/>
    <property type="match status" value="1"/>
</dbReference>
<dbReference type="Proteomes" id="UP000233100">
    <property type="component" value="Chromosome 5"/>
</dbReference>
<evidence type="ECO:0000256" key="7">
    <source>
        <dbReference type="SAM" id="Phobius"/>
    </source>
</evidence>
<sequence length="322" mass="36607">MGQPEAGRTQEGVCLGRGLAGPRRWQFSRPGASRSRWRGRAGRGFGLRRREMAAGGRMEDGSLDITQSIEDDPLLDAQLLPHHSLQAHFRPRFHPLPTVIIVNLLWFIHLVFVILAFLTGVLCSYPNPNEDKCPGNYTNPLKVQTVIILGKVILWILHLLLECYIQYHHSKIRNRGYNLIYRSTRHLKRLALMIHSSGNTVLLLILCMQHSFPEPGRLYLDLILALLALELICSLICLLIYTVKIQRFNKAKPEPDILEEEKIYAYPSNITSETGFRTISGLEEIVEKQGDTIEYLKRHNALLSKRLLALTSSDLDGQPSRT</sequence>
<dbReference type="Bgee" id="ENSMFAG00000039396">
    <property type="expression patterns" value="Expressed in adult mammalian kidney and 13 other cell types or tissues"/>
</dbReference>
<dbReference type="AlphaFoldDB" id="A0A2K5X3I0"/>
<keyword evidence="9" id="KW-1185">Reference proteome</keyword>
<dbReference type="VEuPathDB" id="HostDB:ENSMFAG00000039396"/>
<evidence type="ECO:0000256" key="4">
    <source>
        <dbReference type="ARBA" id="ARBA00022692"/>
    </source>
</evidence>
<comment type="subcellular location">
    <subcellularLocation>
        <location evidence="1">Membrane</location>
        <topology evidence="1">Multi-pass membrane protein</topology>
    </subcellularLocation>
</comment>
<gene>
    <name evidence="8" type="primary">TMEM192</name>
</gene>
<evidence type="ECO:0000313" key="9">
    <source>
        <dbReference type="Proteomes" id="UP000233100"/>
    </source>
</evidence>
<evidence type="ECO:0000256" key="5">
    <source>
        <dbReference type="ARBA" id="ARBA00022989"/>
    </source>
</evidence>
<comment type="similarity">
    <text evidence="2">Belongs to the TMEM192 family.</text>
</comment>
<accession>A0A2K5X3I0</accession>
<feature type="transmembrane region" description="Helical" evidence="7">
    <location>
        <begin position="218"/>
        <end position="243"/>
    </location>
</feature>
<name>A0A2K5X3I0_MACFA</name>
<evidence type="ECO:0000256" key="3">
    <source>
        <dbReference type="ARBA" id="ARBA00014635"/>
    </source>
</evidence>
<feature type="transmembrane region" description="Helical" evidence="7">
    <location>
        <begin position="190"/>
        <end position="212"/>
    </location>
</feature>
<feature type="transmembrane region" description="Helical" evidence="7">
    <location>
        <begin position="141"/>
        <end position="165"/>
    </location>
</feature>
<dbReference type="GeneID" id="102129971"/>
<keyword evidence="5 7" id="KW-1133">Transmembrane helix</keyword>
<evidence type="ECO:0000256" key="6">
    <source>
        <dbReference type="ARBA" id="ARBA00023136"/>
    </source>
</evidence>
<dbReference type="InterPro" id="IPR029399">
    <property type="entry name" value="TMEM192"/>
</dbReference>
<dbReference type="RefSeq" id="XP_015306489.2">
    <property type="nucleotide sequence ID" value="XM_015451003.4"/>
</dbReference>
<dbReference type="Ensembl" id="ENSMFAT00000018341.2">
    <property type="protein sequence ID" value="ENSMFAP00000044049.1"/>
    <property type="gene ID" value="ENSMFAG00000039396.2"/>
</dbReference>
<reference evidence="8" key="3">
    <citation type="submission" date="2025-09" db="UniProtKB">
        <authorList>
            <consortium name="Ensembl"/>
        </authorList>
    </citation>
    <scope>IDENTIFICATION</scope>
</reference>
<evidence type="ECO:0000256" key="2">
    <source>
        <dbReference type="ARBA" id="ARBA00006314"/>
    </source>
</evidence>
<organism evidence="8 9">
    <name type="scientific">Macaca fascicularis</name>
    <name type="common">Crab-eating macaque</name>
    <name type="synonym">Cynomolgus monkey</name>
    <dbReference type="NCBI Taxonomy" id="9541"/>
    <lineage>
        <taxon>Eukaryota</taxon>
        <taxon>Metazoa</taxon>
        <taxon>Chordata</taxon>
        <taxon>Craniata</taxon>
        <taxon>Vertebrata</taxon>
        <taxon>Euteleostomi</taxon>
        <taxon>Mammalia</taxon>
        <taxon>Eutheria</taxon>
        <taxon>Euarchontoglires</taxon>
        <taxon>Primates</taxon>
        <taxon>Haplorrhini</taxon>
        <taxon>Catarrhini</taxon>
        <taxon>Cercopithecidae</taxon>
        <taxon>Cercopithecinae</taxon>
        <taxon>Macaca</taxon>
    </lineage>
</organism>
<feature type="transmembrane region" description="Helical" evidence="7">
    <location>
        <begin position="99"/>
        <end position="121"/>
    </location>
</feature>
<evidence type="ECO:0000313" key="8">
    <source>
        <dbReference type="Ensembl" id="ENSMFAP00000044049.1"/>
    </source>
</evidence>
<protein>
    <recommendedName>
        <fullName evidence="3">Transmembrane protein 192</fullName>
    </recommendedName>
</protein>
<evidence type="ECO:0000256" key="1">
    <source>
        <dbReference type="ARBA" id="ARBA00004141"/>
    </source>
</evidence>
<dbReference type="GO" id="GO:0005765">
    <property type="term" value="C:lysosomal membrane"/>
    <property type="evidence" value="ECO:0007669"/>
    <property type="project" value="TreeGrafter"/>
</dbReference>
<reference evidence="8 9" key="1">
    <citation type="submission" date="2013-03" db="EMBL/GenBank/DDBJ databases">
        <authorList>
            <person name="Warren W."/>
            <person name="Wilson R.K."/>
        </authorList>
    </citation>
    <scope>NUCLEOTIDE SEQUENCE</scope>
</reference>
<dbReference type="PANTHER" id="PTHR31592">
    <property type="entry name" value="TRANSMEMBRANE PROTEIN 192"/>
    <property type="match status" value="1"/>
</dbReference>